<dbReference type="EMBL" id="JAUKUD010000004">
    <property type="protein sequence ID" value="KAK0746863.1"/>
    <property type="molecule type" value="Genomic_DNA"/>
</dbReference>
<keyword evidence="3 6" id="KW-1133">Transmembrane helix</keyword>
<evidence type="ECO:0000259" key="7">
    <source>
        <dbReference type="Pfam" id="PF20684"/>
    </source>
</evidence>
<keyword evidence="4 6" id="KW-0472">Membrane</keyword>
<evidence type="ECO:0000256" key="3">
    <source>
        <dbReference type="ARBA" id="ARBA00022989"/>
    </source>
</evidence>
<comment type="subcellular location">
    <subcellularLocation>
        <location evidence="1">Membrane</location>
        <topology evidence="1">Multi-pass membrane protein</topology>
    </subcellularLocation>
</comment>
<feature type="domain" description="Rhodopsin" evidence="7">
    <location>
        <begin position="40"/>
        <end position="278"/>
    </location>
</feature>
<protein>
    <recommendedName>
        <fullName evidence="7">Rhodopsin domain-containing protein</fullName>
    </recommendedName>
</protein>
<proteinExistence type="inferred from homology"/>
<keyword evidence="2 6" id="KW-0812">Transmembrane</keyword>
<feature type="transmembrane region" description="Helical" evidence="6">
    <location>
        <begin position="254"/>
        <end position="277"/>
    </location>
</feature>
<accession>A0AA40K5N0</accession>
<feature type="transmembrane region" description="Helical" evidence="6">
    <location>
        <begin position="135"/>
        <end position="156"/>
    </location>
</feature>
<comment type="caution">
    <text evidence="8">The sequence shown here is derived from an EMBL/GenBank/DDBJ whole genome shotgun (WGS) entry which is preliminary data.</text>
</comment>
<evidence type="ECO:0000313" key="9">
    <source>
        <dbReference type="Proteomes" id="UP001172155"/>
    </source>
</evidence>
<feature type="transmembrane region" description="Helical" evidence="6">
    <location>
        <begin position="20"/>
        <end position="40"/>
    </location>
</feature>
<organism evidence="8 9">
    <name type="scientific">Schizothecium vesticola</name>
    <dbReference type="NCBI Taxonomy" id="314040"/>
    <lineage>
        <taxon>Eukaryota</taxon>
        <taxon>Fungi</taxon>
        <taxon>Dikarya</taxon>
        <taxon>Ascomycota</taxon>
        <taxon>Pezizomycotina</taxon>
        <taxon>Sordariomycetes</taxon>
        <taxon>Sordariomycetidae</taxon>
        <taxon>Sordariales</taxon>
        <taxon>Schizotheciaceae</taxon>
        <taxon>Schizothecium</taxon>
    </lineage>
</organism>
<feature type="transmembrane region" description="Helical" evidence="6">
    <location>
        <begin position="182"/>
        <end position="204"/>
    </location>
</feature>
<evidence type="ECO:0000256" key="2">
    <source>
        <dbReference type="ARBA" id="ARBA00022692"/>
    </source>
</evidence>
<dbReference type="Proteomes" id="UP001172155">
    <property type="component" value="Unassembled WGS sequence"/>
</dbReference>
<evidence type="ECO:0000256" key="5">
    <source>
        <dbReference type="ARBA" id="ARBA00038359"/>
    </source>
</evidence>
<sequence>MTSTFPPPDQLALLADDDRGPILLGVSWILASMATTFLSLRIYCKVIVTGRLLWWDDWILIGGWFAIIATNILTTVLVSEFKLGRHSLDLDDSNIAKFLIILNSRATVTIMAIAWTKTAFAVTLLRLTTGAAKHFIWFIIISLTIFGVVSAMVPWIQCGPVEKTWNPAVAGTCWENGVGTKIWIATGAYSAAMDFVLAALPWTFLWRLLLKRREMLGILIAMSMGAVAGVVAIFKCLQLPQLGSGDSYKESALFIWDIAESNVTIIAACIPTLKVLFRDVRDMSRAYNMSGRPRANFVNLKR</sequence>
<feature type="transmembrane region" description="Helical" evidence="6">
    <location>
        <begin position="216"/>
        <end position="234"/>
    </location>
</feature>
<evidence type="ECO:0000256" key="6">
    <source>
        <dbReference type="SAM" id="Phobius"/>
    </source>
</evidence>
<comment type="similarity">
    <text evidence="5">Belongs to the SAT4 family.</text>
</comment>
<evidence type="ECO:0000313" key="8">
    <source>
        <dbReference type="EMBL" id="KAK0746863.1"/>
    </source>
</evidence>
<dbReference type="InterPro" id="IPR049326">
    <property type="entry name" value="Rhodopsin_dom_fungi"/>
</dbReference>
<keyword evidence="9" id="KW-1185">Reference proteome</keyword>
<name>A0AA40K5N0_9PEZI</name>
<evidence type="ECO:0000256" key="1">
    <source>
        <dbReference type="ARBA" id="ARBA00004141"/>
    </source>
</evidence>
<dbReference type="PANTHER" id="PTHR33048:SF42">
    <property type="entry name" value="INTEGRAL MEMBRANE PROTEIN"/>
    <property type="match status" value="1"/>
</dbReference>
<evidence type="ECO:0000256" key="4">
    <source>
        <dbReference type="ARBA" id="ARBA00023136"/>
    </source>
</evidence>
<dbReference type="GO" id="GO:0016020">
    <property type="term" value="C:membrane"/>
    <property type="evidence" value="ECO:0007669"/>
    <property type="project" value="UniProtKB-SubCell"/>
</dbReference>
<dbReference type="PANTHER" id="PTHR33048">
    <property type="entry name" value="PTH11-LIKE INTEGRAL MEMBRANE PROTEIN (AFU_ORTHOLOGUE AFUA_5G11245)"/>
    <property type="match status" value="1"/>
</dbReference>
<gene>
    <name evidence="8" type="ORF">B0T18DRAFT_161708</name>
</gene>
<dbReference type="AlphaFoldDB" id="A0AA40K5N0"/>
<reference evidence="8" key="1">
    <citation type="submission" date="2023-06" db="EMBL/GenBank/DDBJ databases">
        <title>Genome-scale phylogeny and comparative genomics of the fungal order Sordariales.</title>
        <authorList>
            <consortium name="Lawrence Berkeley National Laboratory"/>
            <person name="Hensen N."/>
            <person name="Bonometti L."/>
            <person name="Westerberg I."/>
            <person name="Brannstrom I.O."/>
            <person name="Guillou S."/>
            <person name="Cros-Aarteil S."/>
            <person name="Calhoun S."/>
            <person name="Haridas S."/>
            <person name="Kuo A."/>
            <person name="Mondo S."/>
            <person name="Pangilinan J."/>
            <person name="Riley R."/>
            <person name="LaButti K."/>
            <person name="Andreopoulos B."/>
            <person name="Lipzen A."/>
            <person name="Chen C."/>
            <person name="Yanf M."/>
            <person name="Daum C."/>
            <person name="Ng V."/>
            <person name="Clum A."/>
            <person name="Steindorff A."/>
            <person name="Ohm R."/>
            <person name="Martin F."/>
            <person name="Silar P."/>
            <person name="Natvig D."/>
            <person name="Lalanne C."/>
            <person name="Gautier V."/>
            <person name="Ament-velasquez S.L."/>
            <person name="Kruys A."/>
            <person name="Hutchinson M.I."/>
            <person name="Powell A.J."/>
            <person name="Barry K."/>
            <person name="Miller A.N."/>
            <person name="Grigoriev I.V."/>
            <person name="Debuchy R."/>
            <person name="Gladieux P."/>
            <person name="Thoren M.H."/>
            <person name="Johannesson H."/>
        </authorList>
    </citation>
    <scope>NUCLEOTIDE SEQUENCE</scope>
    <source>
        <strain evidence="8">SMH3187-1</strain>
    </source>
</reference>
<dbReference type="Pfam" id="PF20684">
    <property type="entry name" value="Fung_rhodopsin"/>
    <property type="match status" value="1"/>
</dbReference>
<dbReference type="InterPro" id="IPR052337">
    <property type="entry name" value="SAT4-like"/>
</dbReference>
<feature type="transmembrane region" description="Helical" evidence="6">
    <location>
        <begin position="52"/>
        <end position="78"/>
    </location>
</feature>